<comment type="caution">
    <text evidence="1">The sequence shown here is derived from an EMBL/GenBank/DDBJ whole genome shotgun (WGS) entry which is preliminary data.</text>
</comment>
<dbReference type="Proteomes" id="UP001149954">
    <property type="component" value="Unassembled WGS sequence"/>
</dbReference>
<protein>
    <submittedName>
        <fullName evidence="1">Uncharacterized protein</fullName>
    </submittedName>
</protein>
<reference evidence="1" key="2">
    <citation type="journal article" date="2023" name="IMA Fungus">
        <title>Comparative genomic study of the Penicillium genus elucidates a diverse pangenome and 15 lateral gene transfer events.</title>
        <authorList>
            <person name="Petersen C."/>
            <person name="Sorensen T."/>
            <person name="Nielsen M.R."/>
            <person name="Sondergaard T.E."/>
            <person name="Sorensen J.L."/>
            <person name="Fitzpatrick D.A."/>
            <person name="Frisvad J.C."/>
            <person name="Nielsen K.L."/>
        </authorList>
    </citation>
    <scope>NUCLEOTIDE SEQUENCE</scope>
    <source>
        <strain evidence="1">IBT 29495</strain>
    </source>
</reference>
<name>A0A9W9XKX4_9EURO</name>
<proteinExistence type="predicted"/>
<reference evidence="1" key="1">
    <citation type="submission" date="2022-12" db="EMBL/GenBank/DDBJ databases">
        <authorList>
            <person name="Petersen C."/>
        </authorList>
    </citation>
    <scope>NUCLEOTIDE SEQUENCE</scope>
    <source>
        <strain evidence="1">IBT 29495</strain>
    </source>
</reference>
<accession>A0A9W9XKX4</accession>
<organism evidence="1 2">
    <name type="scientific">Penicillium fimorum</name>
    <dbReference type="NCBI Taxonomy" id="1882269"/>
    <lineage>
        <taxon>Eukaryota</taxon>
        <taxon>Fungi</taxon>
        <taxon>Dikarya</taxon>
        <taxon>Ascomycota</taxon>
        <taxon>Pezizomycotina</taxon>
        <taxon>Eurotiomycetes</taxon>
        <taxon>Eurotiomycetidae</taxon>
        <taxon>Eurotiales</taxon>
        <taxon>Aspergillaceae</taxon>
        <taxon>Penicillium</taxon>
    </lineage>
</organism>
<evidence type="ECO:0000313" key="1">
    <source>
        <dbReference type="EMBL" id="KAJ5494435.1"/>
    </source>
</evidence>
<sequence length="150" mass="16943">MNEDDLHPGDIDGQIERCLERIAENIMPQVFEQRLEEYMASRAELEAMTFPGSEELSWETIRRLPNIEALLTACKSGELEWHTGLVTYWSRGVQICQPRRFDRDEFEAINLHLHGGKGFWTEGLDGPEPDTSYAVIITGPAVGRPTLAGV</sequence>
<keyword evidence="2" id="KW-1185">Reference proteome</keyword>
<gene>
    <name evidence="1" type="ORF">N7463_010522</name>
</gene>
<dbReference type="OrthoDB" id="4363173at2759"/>
<evidence type="ECO:0000313" key="2">
    <source>
        <dbReference type="Proteomes" id="UP001149954"/>
    </source>
</evidence>
<dbReference type="EMBL" id="JAPWDS010000006">
    <property type="protein sequence ID" value="KAJ5494435.1"/>
    <property type="molecule type" value="Genomic_DNA"/>
</dbReference>
<dbReference type="AlphaFoldDB" id="A0A9W9XKX4"/>